<dbReference type="InterPro" id="IPR001182">
    <property type="entry name" value="FtsW/RodA"/>
</dbReference>
<dbReference type="Proteomes" id="UP001631949">
    <property type="component" value="Unassembled WGS sequence"/>
</dbReference>
<keyword evidence="5" id="KW-0133">Cell shape</keyword>
<evidence type="ECO:0000256" key="8">
    <source>
        <dbReference type="ARBA" id="ARBA00023136"/>
    </source>
</evidence>
<keyword evidence="2" id="KW-0328">Glycosyltransferase</keyword>
<evidence type="ECO:0000256" key="11">
    <source>
        <dbReference type="ARBA" id="ARBA00038053"/>
    </source>
</evidence>
<dbReference type="InterPro" id="IPR018365">
    <property type="entry name" value="Cell_cycle_FtsW-rel_CS"/>
</dbReference>
<gene>
    <name evidence="19" type="ORF">ACKQTC_07500</name>
</gene>
<proteinExistence type="inferred from homology"/>
<comment type="function">
    <text evidence="16">Peptidoglycan polymerase that is essential for cell division.</text>
</comment>
<feature type="transmembrane region" description="Helical" evidence="18">
    <location>
        <begin position="449"/>
        <end position="472"/>
    </location>
</feature>
<dbReference type="PANTHER" id="PTHR30474:SF2">
    <property type="entry name" value="PEPTIDOGLYCAN GLYCOSYLTRANSFERASE FTSW-RELATED"/>
    <property type="match status" value="1"/>
</dbReference>
<name>A0ABW9H1Z1_9FIRM</name>
<evidence type="ECO:0000256" key="12">
    <source>
        <dbReference type="ARBA" id="ARBA00041185"/>
    </source>
</evidence>
<evidence type="ECO:0000256" key="3">
    <source>
        <dbReference type="ARBA" id="ARBA00022679"/>
    </source>
</evidence>
<reference evidence="19 20" key="1">
    <citation type="journal article" date="2016" name="Int. J. Syst. Evol. Microbiol.">
        <title>Peptococcus simiae sp. nov., isolated from rhesus macaque faeces and emended description of the genus Peptococcus.</title>
        <authorList>
            <person name="Shkoporov A.N."/>
            <person name="Efimov B.A."/>
            <person name="Kondova I."/>
            <person name="Ouwerling B."/>
            <person name="Chaplin A.V."/>
            <person name="Shcherbakova V.A."/>
            <person name="Langermans J.A.M."/>
        </authorList>
    </citation>
    <scope>NUCLEOTIDE SEQUENCE [LARGE SCALE GENOMIC DNA]</scope>
    <source>
        <strain evidence="19 20">M108</strain>
    </source>
</reference>
<accession>A0ABW9H1Z1</accession>
<evidence type="ECO:0000256" key="18">
    <source>
        <dbReference type="SAM" id="Phobius"/>
    </source>
</evidence>
<dbReference type="EMBL" id="JBJUVG010000011">
    <property type="protein sequence ID" value="MFM9414211.1"/>
    <property type="molecule type" value="Genomic_DNA"/>
</dbReference>
<evidence type="ECO:0000256" key="5">
    <source>
        <dbReference type="ARBA" id="ARBA00022960"/>
    </source>
</evidence>
<dbReference type="PROSITE" id="PS00428">
    <property type="entry name" value="FTSW_RODA_SPOVE"/>
    <property type="match status" value="1"/>
</dbReference>
<keyword evidence="6" id="KW-0573">Peptidoglycan synthesis</keyword>
<evidence type="ECO:0000256" key="4">
    <source>
        <dbReference type="ARBA" id="ARBA00022692"/>
    </source>
</evidence>
<comment type="caution">
    <text evidence="19">The sequence shown here is derived from an EMBL/GenBank/DDBJ whole genome shotgun (WGS) entry which is preliminary data.</text>
</comment>
<evidence type="ECO:0000256" key="9">
    <source>
        <dbReference type="ARBA" id="ARBA00032370"/>
    </source>
</evidence>
<evidence type="ECO:0000256" key="2">
    <source>
        <dbReference type="ARBA" id="ARBA00022676"/>
    </source>
</evidence>
<feature type="transmembrane region" description="Helical" evidence="18">
    <location>
        <begin position="165"/>
        <end position="183"/>
    </location>
</feature>
<feature type="transmembrane region" description="Helical" evidence="18">
    <location>
        <begin position="420"/>
        <end position="443"/>
    </location>
</feature>
<feature type="transmembrane region" description="Helical" evidence="18">
    <location>
        <begin position="387"/>
        <end position="408"/>
    </location>
</feature>
<feature type="transmembrane region" description="Helical" evidence="18">
    <location>
        <begin position="126"/>
        <end position="145"/>
    </location>
</feature>
<keyword evidence="7 18" id="KW-1133">Transmembrane helix</keyword>
<comment type="similarity">
    <text evidence="11">Belongs to the SEDS family. FtsW subfamily.</text>
</comment>
<evidence type="ECO:0000256" key="14">
    <source>
        <dbReference type="ARBA" id="ARBA00044770"/>
    </source>
</evidence>
<dbReference type="RefSeq" id="WP_408977825.1">
    <property type="nucleotide sequence ID" value="NZ_JBJUVG010000011.1"/>
</dbReference>
<keyword evidence="8 18" id="KW-0472">Membrane</keyword>
<dbReference type="EC" id="2.4.99.28" evidence="14"/>
<evidence type="ECO:0000256" key="6">
    <source>
        <dbReference type="ARBA" id="ARBA00022984"/>
    </source>
</evidence>
<evidence type="ECO:0000256" key="10">
    <source>
        <dbReference type="ARBA" id="ARBA00033270"/>
    </source>
</evidence>
<evidence type="ECO:0000256" key="15">
    <source>
        <dbReference type="ARBA" id="ARBA00049902"/>
    </source>
</evidence>
<organism evidence="19 20">
    <name type="scientific">Peptococcus simiae</name>
    <dbReference type="NCBI Taxonomy" id="1643805"/>
    <lineage>
        <taxon>Bacteria</taxon>
        <taxon>Bacillati</taxon>
        <taxon>Bacillota</taxon>
        <taxon>Clostridia</taxon>
        <taxon>Eubacteriales</taxon>
        <taxon>Peptococcaceae</taxon>
        <taxon>Peptococcus</taxon>
    </lineage>
</organism>
<protein>
    <recommendedName>
        <fullName evidence="12">Probable peptidoglycan glycosyltransferase FtsW</fullName>
        <ecNumber evidence="14">2.4.99.28</ecNumber>
    </recommendedName>
    <alternativeName>
        <fullName evidence="13">Cell division protein FtsW</fullName>
    </alternativeName>
    <alternativeName>
        <fullName evidence="10">Cell wall polymerase</fullName>
    </alternativeName>
    <alternativeName>
        <fullName evidence="9">Peptidoglycan polymerase</fullName>
    </alternativeName>
</protein>
<feature type="compositionally biased region" description="Basic and acidic residues" evidence="17">
    <location>
        <begin position="31"/>
        <end position="50"/>
    </location>
</feature>
<sequence length="486" mass="53180">MAKIPRNRWSDQSEAEERRKKSQKANLVRHLGGDKHPDEGPGRRPPDRQGTRPQPRVGRQDQSPHRDQGGPAGGSRFRIKDQPFKDKKTKGKEDKHKDKNSKKGWLSGYRRARWAEVQGVRTGPDLMLLQISLILLAVGLVMVLSSSSYEGLMLHGQGGYYFARQLFMTIGGVLALVIMLFFNPEIIRRFAPVALVVVIGLIIVASFFTDAQYGARRWISVFGMSFMPSDLAKPVLVVVFAGQLEKVRDRLDELPEYGKTLIAMMVVPALVVIEDLGTGVVLAGCLFAMLYIAGAPKKYILGTMGLGLVAFGAAVAYKPYRLARLTSFINPMDPEKMEAGSFQLVQSLYAFGDGGLFGVGLGNGGQKLSHLFGSHTDFIYAVIGEELGLIGAGCVLALFIAFAWRGLWISMHIRDFYKSLVTFGLTVMISLQAFINMGVAVGVLPVTGIALPFISYGGSSLIVTLATVGYLLNLSRYVKRSGKSNQ</sequence>
<comment type="catalytic activity">
    <reaction evidence="15">
        <text>[GlcNAc-(1-&gt;4)-Mur2Ac(oyl-L-Ala-gamma-D-Glu-L-Lys-D-Ala-D-Ala)](n)-di-trans,octa-cis-undecaprenyl diphosphate + beta-D-GlcNAc-(1-&gt;4)-Mur2Ac(oyl-L-Ala-gamma-D-Glu-L-Lys-D-Ala-D-Ala)-di-trans,octa-cis-undecaprenyl diphosphate = [GlcNAc-(1-&gt;4)-Mur2Ac(oyl-L-Ala-gamma-D-Glu-L-Lys-D-Ala-D-Ala)](n+1)-di-trans,octa-cis-undecaprenyl diphosphate + di-trans,octa-cis-undecaprenyl diphosphate + H(+)</text>
        <dbReference type="Rhea" id="RHEA:23708"/>
        <dbReference type="Rhea" id="RHEA-COMP:9602"/>
        <dbReference type="Rhea" id="RHEA-COMP:9603"/>
        <dbReference type="ChEBI" id="CHEBI:15378"/>
        <dbReference type="ChEBI" id="CHEBI:58405"/>
        <dbReference type="ChEBI" id="CHEBI:60033"/>
        <dbReference type="ChEBI" id="CHEBI:78435"/>
        <dbReference type="EC" id="2.4.99.28"/>
    </reaction>
</comment>
<feature type="compositionally biased region" description="Basic and acidic residues" evidence="17">
    <location>
        <begin position="78"/>
        <end position="97"/>
    </location>
</feature>
<feature type="transmembrane region" description="Helical" evidence="18">
    <location>
        <begin position="261"/>
        <end position="292"/>
    </location>
</feature>
<feature type="transmembrane region" description="Helical" evidence="18">
    <location>
        <begin position="299"/>
        <end position="317"/>
    </location>
</feature>
<keyword evidence="3" id="KW-0808">Transferase</keyword>
<feature type="region of interest" description="Disordered" evidence="17">
    <location>
        <begin position="1"/>
        <end position="103"/>
    </location>
</feature>
<evidence type="ECO:0000256" key="1">
    <source>
        <dbReference type="ARBA" id="ARBA00004141"/>
    </source>
</evidence>
<evidence type="ECO:0000256" key="13">
    <source>
        <dbReference type="ARBA" id="ARBA00041418"/>
    </source>
</evidence>
<comment type="subcellular location">
    <subcellularLocation>
        <location evidence="1">Membrane</location>
        <topology evidence="1">Multi-pass membrane protein</topology>
    </subcellularLocation>
</comment>
<evidence type="ECO:0000313" key="19">
    <source>
        <dbReference type="EMBL" id="MFM9414211.1"/>
    </source>
</evidence>
<feature type="compositionally biased region" description="Basic and acidic residues" evidence="17">
    <location>
        <begin position="58"/>
        <end position="68"/>
    </location>
</feature>
<evidence type="ECO:0000313" key="20">
    <source>
        <dbReference type="Proteomes" id="UP001631949"/>
    </source>
</evidence>
<evidence type="ECO:0000256" key="17">
    <source>
        <dbReference type="SAM" id="MobiDB-lite"/>
    </source>
</evidence>
<feature type="transmembrane region" description="Helical" evidence="18">
    <location>
        <begin position="190"/>
        <end position="208"/>
    </location>
</feature>
<dbReference type="PANTHER" id="PTHR30474">
    <property type="entry name" value="CELL CYCLE PROTEIN"/>
    <property type="match status" value="1"/>
</dbReference>
<evidence type="ECO:0000256" key="7">
    <source>
        <dbReference type="ARBA" id="ARBA00022989"/>
    </source>
</evidence>
<evidence type="ECO:0000256" key="16">
    <source>
        <dbReference type="ARBA" id="ARBA00049966"/>
    </source>
</evidence>
<feature type="compositionally biased region" description="Basic and acidic residues" evidence="17">
    <location>
        <begin position="8"/>
        <end position="19"/>
    </location>
</feature>
<keyword evidence="4 18" id="KW-0812">Transmembrane</keyword>
<keyword evidence="20" id="KW-1185">Reference proteome</keyword>
<dbReference type="Pfam" id="PF01098">
    <property type="entry name" value="FTSW_RODA_SPOVE"/>
    <property type="match status" value="1"/>
</dbReference>